<keyword evidence="3" id="KW-0378">Hydrolase</keyword>
<dbReference type="InterPro" id="IPR050695">
    <property type="entry name" value="N-acetylmuramoyl_amidase_3"/>
</dbReference>
<dbReference type="PANTHER" id="PTHR30404:SF0">
    <property type="entry name" value="N-ACETYLMURAMOYL-L-ALANINE AMIDASE AMIC"/>
    <property type="match status" value="1"/>
</dbReference>
<proteinExistence type="predicted"/>
<evidence type="ECO:0000256" key="3">
    <source>
        <dbReference type="ARBA" id="ARBA00022801"/>
    </source>
</evidence>
<dbReference type="SMART" id="SM00646">
    <property type="entry name" value="Ami_3"/>
    <property type="match status" value="1"/>
</dbReference>
<dbReference type="CDD" id="cd02696">
    <property type="entry name" value="MurNAc-LAA"/>
    <property type="match status" value="1"/>
</dbReference>
<dbReference type="PANTHER" id="PTHR30404">
    <property type="entry name" value="N-ACETYLMURAMOYL-L-ALANINE AMIDASE"/>
    <property type="match status" value="1"/>
</dbReference>
<organism evidence="5 6">
    <name type="scientific">Aquimarina addita</name>
    <dbReference type="NCBI Taxonomy" id="870485"/>
    <lineage>
        <taxon>Bacteria</taxon>
        <taxon>Pseudomonadati</taxon>
        <taxon>Bacteroidota</taxon>
        <taxon>Flavobacteriia</taxon>
        <taxon>Flavobacteriales</taxon>
        <taxon>Flavobacteriaceae</taxon>
        <taxon>Aquimarina</taxon>
    </lineage>
</organism>
<keyword evidence="6" id="KW-1185">Reference proteome</keyword>
<dbReference type="SUPFAM" id="SSF53187">
    <property type="entry name" value="Zn-dependent exopeptidases"/>
    <property type="match status" value="1"/>
</dbReference>
<comment type="catalytic activity">
    <reaction evidence="1">
        <text>Hydrolyzes the link between N-acetylmuramoyl residues and L-amino acid residues in certain cell-wall glycopeptides.</text>
        <dbReference type="EC" id="3.5.1.28"/>
    </reaction>
</comment>
<accession>A0ABP6UHS5</accession>
<sequence>MVVIDPGHGGKDTGAIGVNNIREKDVVLNVAMEILRLNKTILNDEFDIYLTRYKDTLISLSDRTRLAKHLNANVFVSLHCNASQNYSKGIEVYVYNSDNLNTRKAIAIGASVLNESTQKLGFKERGVKFANFQVLRENTSFIPSVLVEMGFITYADEADYFLKPKNIRALALAVLMGL</sequence>
<gene>
    <name evidence="5" type="ORF">GCM10022393_19800</name>
</gene>
<evidence type="ECO:0000256" key="1">
    <source>
        <dbReference type="ARBA" id="ARBA00001561"/>
    </source>
</evidence>
<dbReference type="Pfam" id="PF01520">
    <property type="entry name" value="Amidase_3"/>
    <property type="match status" value="1"/>
</dbReference>
<dbReference type="InterPro" id="IPR002508">
    <property type="entry name" value="MurNAc-LAA_cat"/>
</dbReference>
<evidence type="ECO:0000256" key="2">
    <source>
        <dbReference type="ARBA" id="ARBA00011901"/>
    </source>
</evidence>
<feature type="domain" description="MurNAc-LAA" evidence="4">
    <location>
        <begin position="64"/>
        <end position="178"/>
    </location>
</feature>
<name>A0ABP6UHS5_9FLAO</name>
<evidence type="ECO:0000313" key="5">
    <source>
        <dbReference type="EMBL" id="GAA3508494.1"/>
    </source>
</evidence>
<evidence type="ECO:0000259" key="4">
    <source>
        <dbReference type="SMART" id="SM00646"/>
    </source>
</evidence>
<evidence type="ECO:0000313" key="6">
    <source>
        <dbReference type="Proteomes" id="UP001500459"/>
    </source>
</evidence>
<dbReference type="EMBL" id="BAABCW010000006">
    <property type="protein sequence ID" value="GAA3508494.1"/>
    <property type="molecule type" value="Genomic_DNA"/>
</dbReference>
<comment type="caution">
    <text evidence="5">The sequence shown here is derived from an EMBL/GenBank/DDBJ whole genome shotgun (WGS) entry which is preliminary data.</text>
</comment>
<dbReference type="Proteomes" id="UP001500459">
    <property type="component" value="Unassembled WGS sequence"/>
</dbReference>
<dbReference type="Gene3D" id="3.40.630.40">
    <property type="entry name" value="Zn-dependent exopeptidases"/>
    <property type="match status" value="1"/>
</dbReference>
<protein>
    <recommendedName>
        <fullName evidence="2">N-acetylmuramoyl-L-alanine amidase</fullName>
        <ecNumber evidence="2">3.5.1.28</ecNumber>
    </recommendedName>
</protein>
<dbReference type="EC" id="3.5.1.28" evidence="2"/>
<reference evidence="6" key="1">
    <citation type="journal article" date="2019" name="Int. J. Syst. Evol. Microbiol.">
        <title>The Global Catalogue of Microorganisms (GCM) 10K type strain sequencing project: providing services to taxonomists for standard genome sequencing and annotation.</title>
        <authorList>
            <consortium name="The Broad Institute Genomics Platform"/>
            <consortium name="The Broad Institute Genome Sequencing Center for Infectious Disease"/>
            <person name="Wu L."/>
            <person name="Ma J."/>
        </authorList>
    </citation>
    <scope>NUCLEOTIDE SEQUENCE [LARGE SCALE GENOMIC DNA]</scope>
    <source>
        <strain evidence="6">JCM 17106</strain>
    </source>
</reference>